<proteinExistence type="predicted"/>
<evidence type="ECO:0000313" key="3">
    <source>
        <dbReference type="Proteomes" id="UP000607653"/>
    </source>
</evidence>
<comment type="caution">
    <text evidence="2">The sequence shown here is derived from an EMBL/GenBank/DDBJ whole genome shotgun (WGS) entry which is preliminary data.</text>
</comment>
<protein>
    <submittedName>
        <fullName evidence="2">Uncharacterized protein</fullName>
    </submittedName>
</protein>
<evidence type="ECO:0000256" key="1">
    <source>
        <dbReference type="SAM" id="Phobius"/>
    </source>
</evidence>
<dbReference type="EMBL" id="DUZY01000005">
    <property type="protein sequence ID" value="DAD40144.1"/>
    <property type="molecule type" value="Genomic_DNA"/>
</dbReference>
<accession>A0A822Z169</accession>
<keyword evidence="1" id="KW-0812">Transmembrane</keyword>
<keyword evidence="1" id="KW-0472">Membrane</keyword>
<dbReference type="AlphaFoldDB" id="A0A822Z169"/>
<organism evidence="2 3">
    <name type="scientific">Nelumbo nucifera</name>
    <name type="common">Sacred lotus</name>
    <dbReference type="NCBI Taxonomy" id="4432"/>
    <lineage>
        <taxon>Eukaryota</taxon>
        <taxon>Viridiplantae</taxon>
        <taxon>Streptophyta</taxon>
        <taxon>Embryophyta</taxon>
        <taxon>Tracheophyta</taxon>
        <taxon>Spermatophyta</taxon>
        <taxon>Magnoliopsida</taxon>
        <taxon>Proteales</taxon>
        <taxon>Nelumbonaceae</taxon>
        <taxon>Nelumbo</taxon>
    </lineage>
</organism>
<keyword evidence="1" id="KW-1133">Transmembrane helix</keyword>
<sequence length="97" mass="10279">MVKIVELSYLKSLFQGEWLVVVVVGGSSGGGGGGAELTPKITLSCRQLMGVKTDFLFTTQWSFWVFIGILAGGAGGSGVGVGADSWSLGGRRWRYEF</sequence>
<feature type="transmembrane region" description="Helical" evidence="1">
    <location>
        <begin position="61"/>
        <end position="83"/>
    </location>
</feature>
<dbReference type="Proteomes" id="UP000607653">
    <property type="component" value="Unassembled WGS sequence"/>
</dbReference>
<reference evidence="2 3" key="1">
    <citation type="journal article" date="2020" name="Mol. Biol. Evol.">
        <title>Distinct Expression and Methylation Patterns for Genes with Different Fates following a Single Whole-Genome Duplication in Flowering Plants.</title>
        <authorList>
            <person name="Shi T."/>
            <person name="Rahmani R.S."/>
            <person name="Gugger P.F."/>
            <person name="Wang M."/>
            <person name="Li H."/>
            <person name="Zhang Y."/>
            <person name="Li Z."/>
            <person name="Wang Q."/>
            <person name="Van de Peer Y."/>
            <person name="Marchal K."/>
            <person name="Chen J."/>
        </authorList>
    </citation>
    <scope>NUCLEOTIDE SEQUENCE [LARGE SCALE GENOMIC DNA]</scope>
    <source>
        <tissue evidence="2">Leaf</tissue>
    </source>
</reference>
<name>A0A822Z169_NELNU</name>
<gene>
    <name evidence="2" type="ORF">HUJ06_014467</name>
</gene>
<keyword evidence="3" id="KW-1185">Reference proteome</keyword>
<evidence type="ECO:0000313" key="2">
    <source>
        <dbReference type="EMBL" id="DAD40144.1"/>
    </source>
</evidence>